<accession>A0A8S5RDT8</accession>
<evidence type="ECO:0000313" key="1">
    <source>
        <dbReference type="EMBL" id="DAE29241.1"/>
    </source>
</evidence>
<dbReference type="EMBL" id="BK059093">
    <property type="protein sequence ID" value="DAE29241.1"/>
    <property type="molecule type" value="Genomic_DNA"/>
</dbReference>
<protein>
    <submittedName>
        <fullName evidence="1">Uncharacterized protein</fullName>
    </submittedName>
</protein>
<sequence>MLLQVKSMTIGMIFREKNQDISLQINIRTNTLTRR</sequence>
<organism evidence="1">
    <name type="scientific">virus sp. ctx9V1</name>
    <dbReference type="NCBI Taxonomy" id="2828001"/>
    <lineage>
        <taxon>Viruses</taxon>
    </lineage>
</organism>
<proteinExistence type="predicted"/>
<reference evidence="1" key="1">
    <citation type="journal article" date="2021" name="Proc. Natl. Acad. Sci. U.S.A.">
        <title>A Catalog of Tens of Thousands of Viruses from Human Metagenomes Reveals Hidden Associations with Chronic Diseases.</title>
        <authorList>
            <person name="Tisza M.J."/>
            <person name="Buck C.B."/>
        </authorList>
    </citation>
    <scope>NUCLEOTIDE SEQUENCE</scope>
    <source>
        <strain evidence="1">Ctx9V1</strain>
    </source>
</reference>
<name>A0A8S5RDT8_9VIRU</name>